<sequence length="230" mass="25371">MKCAQHPLEDGVGVCAACLRDRLLSLAAVADRKPSPNPPSPGLRRLHRSVSPSARRATAGGPRPSSVFSILLDRHGRGDREGKPQKSRSWLPGLLHGRRTKKNTPRQGEAAALERARGMSPESSGGDCEAEPSYRKWHPTPSPMKKATAEQHRHRHHNAGAFAGIAMCFSPRVTVSPRCRRSRTRESSSSDEIQRAAFESKHRRPASAGSEEPALWHNCSRKLVDFGRFR</sequence>
<keyword evidence="3" id="KW-1185">Reference proteome</keyword>
<dbReference type="Proteomes" id="UP001327560">
    <property type="component" value="Chromosome 2"/>
</dbReference>
<reference evidence="2 3" key="1">
    <citation type="submission" date="2023-10" db="EMBL/GenBank/DDBJ databases">
        <title>Chromosome-scale genome assembly provides insights into flower coloration mechanisms of Canna indica.</title>
        <authorList>
            <person name="Li C."/>
        </authorList>
    </citation>
    <scope>NUCLEOTIDE SEQUENCE [LARGE SCALE GENOMIC DNA]</scope>
    <source>
        <tissue evidence="2">Flower</tissue>
    </source>
</reference>
<protein>
    <submittedName>
        <fullName evidence="2">Uncharacterized protein</fullName>
    </submittedName>
</protein>
<dbReference type="InterPro" id="IPR008004">
    <property type="entry name" value="OCTOPUS-like"/>
</dbReference>
<evidence type="ECO:0000313" key="2">
    <source>
        <dbReference type="EMBL" id="WOK98939.1"/>
    </source>
</evidence>
<feature type="compositionally biased region" description="Basic and acidic residues" evidence="1">
    <location>
        <begin position="184"/>
        <end position="200"/>
    </location>
</feature>
<proteinExistence type="predicted"/>
<feature type="compositionally biased region" description="Basic and acidic residues" evidence="1">
    <location>
        <begin position="72"/>
        <end position="84"/>
    </location>
</feature>
<name>A0AAQ3K0Q8_9LILI</name>
<organism evidence="2 3">
    <name type="scientific">Canna indica</name>
    <name type="common">Indian-shot</name>
    <dbReference type="NCBI Taxonomy" id="4628"/>
    <lineage>
        <taxon>Eukaryota</taxon>
        <taxon>Viridiplantae</taxon>
        <taxon>Streptophyta</taxon>
        <taxon>Embryophyta</taxon>
        <taxon>Tracheophyta</taxon>
        <taxon>Spermatophyta</taxon>
        <taxon>Magnoliopsida</taxon>
        <taxon>Liliopsida</taxon>
        <taxon>Zingiberales</taxon>
        <taxon>Cannaceae</taxon>
        <taxon>Canna</taxon>
    </lineage>
</organism>
<dbReference type="PANTHER" id="PTHR35486:SF1">
    <property type="entry name" value="OS02G0689500 PROTEIN"/>
    <property type="match status" value="1"/>
</dbReference>
<dbReference type="AlphaFoldDB" id="A0AAQ3K0Q8"/>
<dbReference type="Pfam" id="PF05340">
    <property type="entry name" value="DUF740"/>
    <property type="match status" value="1"/>
</dbReference>
<evidence type="ECO:0000313" key="3">
    <source>
        <dbReference type="Proteomes" id="UP001327560"/>
    </source>
</evidence>
<dbReference type="EMBL" id="CP136891">
    <property type="protein sequence ID" value="WOK98939.1"/>
    <property type="molecule type" value="Genomic_DNA"/>
</dbReference>
<gene>
    <name evidence="2" type="ORF">Cni_G07651</name>
</gene>
<feature type="region of interest" description="Disordered" evidence="1">
    <location>
        <begin position="30"/>
        <end position="145"/>
    </location>
</feature>
<feature type="region of interest" description="Disordered" evidence="1">
    <location>
        <begin position="179"/>
        <end position="214"/>
    </location>
</feature>
<evidence type="ECO:0000256" key="1">
    <source>
        <dbReference type="SAM" id="MobiDB-lite"/>
    </source>
</evidence>
<dbReference type="PANTHER" id="PTHR35486">
    <property type="entry name" value="EXPRESSED PROTEIN"/>
    <property type="match status" value="1"/>
</dbReference>
<accession>A0AAQ3K0Q8</accession>